<dbReference type="InterPro" id="IPR027417">
    <property type="entry name" value="P-loop_NTPase"/>
</dbReference>
<comment type="caution">
    <text evidence="4">The sequence shown here is derived from an EMBL/GenBank/DDBJ whole genome shotgun (WGS) entry which is preliminary data.</text>
</comment>
<dbReference type="InterPro" id="IPR007111">
    <property type="entry name" value="NACHT_NTPase"/>
</dbReference>
<feature type="region of interest" description="Disordered" evidence="1">
    <location>
        <begin position="157"/>
        <end position="186"/>
    </location>
</feature>
<dbReference type="SUPFAM" id="SSF52540">
    <property type="entry name" value="P-loop containing nucleoside triphosphate hydrolases"/>
    <property type="match status" value="1"/>
</dbReference>
<dbReference type="EMBL" id="JAHCVI010000004">
    <property type="protein sequence ID" value="KAG7286087.1"/>
    <property type="molecule type" value="Genomic_DNA"/>
</dbReference>
<feature type="domain" description="CHAT" evidence="3">
    <location>
        <begin position="225"/>
        <end position="362"/>
    </location>
</feature>
<organism evidence="4 5">
    <name type="scientific">Staphylotrichum longicolle</name>
    <dbReference type="NCBI Taxonomy" id="669026"/>
    <lineage>
        <taxon>Eukaryota</taxon>
        <taxon>Fungi</taxon>
        <taxon>Dikarya</taxon>
        <taxon>Ascomycota</taxon>
        <taxon>Pezizomycotina</taxon>
        <taxon>Sordariomycetes</taxon>
        <taxon>Sordariomycetidae</taxon>
        <taxon>Sordariales</taxon>
        <taxon>Chaetomiaceae</taxon>
        <taxon>Staphylotrichum</taxon>
    </lineage>
</organism>
<accession>A0AAD4EV27</accession>
<dbReference type="Pfam" id="PF05729">
    <property type="entry name" value="NACHT"/>
    <property type="match status" value="1"/>
</dbReference>
<evidence type="ECO:0000313" key="4">
    <source>
        <dbReference type="EMBL" id="KAG7286087.1"/>
    </source>
</evidence>
<dbReference type="InterPro" id="IPR024983">
    <property type="entry name" value="CHAT_dom"/>
</dbReference>
<dbReference type="Gene3D" id="3.40.50.300">
    <property type="entry name" value="P-loop containing nucleotide triphosphate hydrolases"/>
    <property type="match status" value="1"/>
</dbReference>
<name>A0AAD4EV27_9PEZI</name>
<feature type="domain" description="NACHT" evidence="2">
    <location>
        <begin position="448"/>
        <end position="597"/>
    </location>
</feature>
<dbReference type="AlphaFoldDB" id="A0AAD4EV27"/>
<evidence type="ECO:0000256" key="1">
    <source>
        <dbReference type="SAM" id="MobiDB-lite"/>
    </source>
</evidence>
<sequence>MPLIHVSEVGPEAIETSPGLSIMTERADPRLRVCLFINQAGTREVEAGELQVCQQLCLDMHPDEAKEAQWYLEDYAIKDSFERTRAKKAKEAIENWAKRLITSVNWDALVPASQRNEPLVLQILEDQERQSHVFWEALESPSLLEHVPCPGVHVLRSSPADGGYTPSRNEPAQGTGVENGGSGQGSQTKILVLSARPGSDEDIPHRLVSRVILSKVRESGSDMTSLRIVRPGTWQAFKTELESKPAGYYQIVHIDVHGVEDAENRVYLAFIKADESRLGIFGPHRIPAADIARLLAASGVKWVIVNACRSARGSAADQNIALSMIKAGLGGCVAMSHSIVSRAVEIFTAALYDGLLLQGLSLEDATYLGRMALLAETSRISGFSDHVDVHDWIVPVVYINSSETLQLKWPKFRSKLRLPLRERDFRTEPLGRESDILSIELSLLTSRRPVLLVGPAGVGKTMLLLHLAEWWTVTGLVTGALIFQFPNRWAWNETAFYQQLHELLLPGTPFEGPEAAISHLRNHKILLIIDCLESIELMDRSAMRKFWRDIMLFLELIFPGKSLTILVSRMEEKWLYQHTVTYQINGLGTIGAMQLMRSILGEAAGTDETPVFDVESSLHALEQLHKLVDGHPLAIRILVLDMLKRKKDPLEYLIEFLGGGTVQFDDWMAVVFAEGYRCLLELAGIVGALLPRSIEDVCLIEILSLFSRRIPEALMPTFFFIYSRCYSKNTFTNTREACEFAERIMDMSESMGRPARETAVGRLLADLYSQPEPEDQSTRFGGLTIDDALMWLEGLGYEAMLQHSPALPLIKPCLDRVLGPLKKAGYLTTIELHRIPKHLRGNGYLSVHPLLPLVLRSSGVYEQNILGVATAVQQAFTHFHTYRVKQFPWSYMYYNDAWTEPRELLSFEYANFLGAAFTFLRDSQADQGLRLVHIFTIRMLRVVHRCVEGDAARLRIVHSLWDKALNFLLAQEARLEDGTPRDPYLIGLARALNPYAMGSQARHAQPSDPTSSSFELPVAICLFSIRNSAMDLVGQLIILKGRRGCPQPRDYLQIAERLYKKLKEFLTLPSVIKPEERDAAASILEHSIYNCRETVNPTSLSISSLPELWARREAAHRTLIDLYGVETYPSDQRGYENMPFSLVSSSALVRNFMPAMLAIRRDIDEGRLDEARRRVDEALRLELYHDANEEANKAALLNFRAEINERRGEWEDARRNREEAKRMELLARGLGR</sequence>
<evidence type="ECO:0000313" key="5">
    <source>
        <dbReference type="Proteomes" id="UP001197093"/>
    </source>
</evidence>
<dbReference type="Proteomes" id="UP001197093">
    <property type="component" value="Unassembled WGS sequence"/>
</dbReference>
<gene>
    <name evidence="4" type="ORF">NEMBOFW57_008390</name>
</gene>
<evidence type="ECO:0008006" key="6">
    <source>
        <dbReference type="Google" id="ProtNLM"/>
    </source>
</evidence>
<evidence type="ECO:0000259" key="3">
    <source>
        <dbReference type="Pfam" id="PF12770"/>
    </source>
</evidence>
<evidence type="ECO:0000259" key="2">
    <source>
        <dbReference type="Pfam" id="PF05729"/>
    </source>
</evidence>
<keyword evidence="5" id="KW-1185">Reference proteome</keyword>
<reference evidence="4" key="1">
    <citation type="submission" date="2023-02" db="EMBL/GenBank/DDBJ databases">
        <authorList>
            <person name="Palmer J.M."/>
        </authorList>
    </citation>
    <scope>NUCLEOTIDE SEQUENCE</scope>
    <source>
        <strain evidence="4">FW57</strain>
    </source>
</reference>
<protein>
    <recommendedName>
        <fullName evidence="6">CHAT domain-containing protein</fullName>
    </recommendedName>
</protein>
<dbReference type="Pfam" id="PF12770">
    <property type="entry name" value="CHAT"/>
    <property type="match status" value="1"/>
</dbReference>
<proteinExistence type="predicted"/>